<dbReference type="Gene3D" id="3.30.530.20">
    <property type="match status" value="1"/>
</dbReference>
<keyword evidence="4" id="KW-1185">Reference proteome</keyword>
<comment type="similarity">
    <text evidence="1">Belongs to the AHA1 family.</text>
</comment>
<dbReference type="RefSeq" id="WP_258213670.1">
    <property type="nucleotide sequence ID" value="NZ_JANQBD010000008.1"/>
</dbReference>
<dbReference type="Pfam" id="PF08327">
    <property type="entry name" value="AHSA1"/>
    <property type="match status" value="1"/>
</dbReference>
<dbReference type="InterPro" id="IPR013538">
    <property type="entry name" value="ASHA1/2-like_C"/>
</dbReference>
<evidence type="ECO:0000313" key="3">
    <source>
        <dbReference type="EMBL" id="MCR8632076.1"/>
    </source>
</evidence>
<reference evidence="3 4" key="1">
    <citation type="submission" date="2022-08" db="EMBL/GenBank/DDBJ databases">
        <title>Paenibacillus endoradicis sp. nov., Paenibacillus radicibacter sp. nov and Paenibacillus pararadicis sp. nov., three cold-adapted plant growth-promoting bacteria isolated from root of Larix gmelinii in Great Khingan.</title>
        <authorList>
            <person name="Xue H."/>
        </authorList>
    </citation>
    <scope>NUCLEOTIDE SEQUENCE [LARGE SCALE GENOMIC DNA]</scope>
    <source>
        <strain evidence="3 4">N5-1-1-5</strain>
    </source>
</reference>
<dbReference type="SUPFAM" id="SSF55961">
    <property type="entry name" value="Bet v1-like"/>
    <property type="match status" value="1"/>
</dbReference>
<gene>
    <name evidence="3" type="ORF">NV381_12750</name>
</gene>
<dbReference type="Proteomes" id="UP001300012">
    <property type="component" value="Unassembled WGS sequence"/>
</dbReference>
<feature type="domain" description="Activator of Hsp90 ATPase homologue 1/2-like C-terminal" evidence="2">
    <location>
        <begin position="14"/>
        <end position="130"/>
    </location>
</feature>
<evidence type="ECO:0000256" key="1">
    <source>
        <dbReference type="ARBA" id="ARBA00006817"/>
    </source>
</evidence>
<evidence type="ECO:0000313" key="4">
    <source>
        <dbReference type="Proteomes" id="UP001300012"/>
    </source>
</evidence>
<proteinExistence type="inferred from homology"/>
<protein>
    <submittedName>
        <fullName evidence="3">SRPBCC domain-containing protein</fullName>
    </submittedName>
</protein>
<dbReference type="InterPro" id="IPR023393">
    <property type="entry name" value="START-like_dom_sf"/>
</dbReference>
<accession>A0ABT1YFX5</accession>
<evidence type="ECO:0000259" key="2">
    <source>
        <dbReference type="Pfam" id="PF08327"/>
    </source>
</evidence>
<dbReference type="EMBL" id="JANQBD010000008">
    <property type="protein sequence ID" value="MCR8632076.1"/>
    <property type="molecule type" value="Genomic_DNA"/>
</dbReference>
<organism evidence="3 4">
    <name type="scientific">Paenibacillus radicis</name>
    <name type="common">ex Xue et al. 2023</name>
    <dbReference type="NCBI Taxonomy" id="2972489"/>
    <lineage>
        <taxon>Bacteria</taxon>
        <taxon>Bacillati</taxon>
        <taxon>Bacillota</taxon>
        <taxon>Bacilli</taxon>
        <taxon>Bacillales</taxon>
        <taxon>Paenibacillaceae</taxon>
        <taxon>Paenibacillus</taxon>
    </lineage>
</organism>
<sequence length="133" mass="15302">MKQDLSLDFQFKSSIKQVWNALTDSDKLAKWVMDNDFKPIVGHRFQFRREPVEGWDGIIHCEVLEVVEPHRLSYTWDSGGENTTIIWTLQENKDGTVHLHLDHNGFSKVQALGGAKYGWTSMCGQLEKVLVEL</sequence>
<comment type="caution">
    <text evidence="3">The sequence shown here is derived from an EMBL/GenBank/DDBJ whole genome shotgun (WGS) entry which is preliminary data.</text>
</comment>
<name>A0ABT1YFX5_9BACL</name>
<dbReference type="CDD" id="cd07814">
    <property type="entry name" value="SRPBCC_CalC_Aha1-like"/>
    <property type="match status" value="1"/>
</dbReference>